<dbReference type="Proteomes" id="UP000290932">
    <property type="component" value="Unassembled WGS sequence"/>
</dbReference>
<keyword evidence="10" id="KW-1185">Reference proteome</keyword>
<feature type="domain" description="Preflagellin peptidase C-terminal" evidence="8">
    <location>
        <begin position="146"/>
        <end position="250"/>
    </location>
</feature>
<feature type="transmembrane region" description="Helical" evidence="6">
    <location>
        <begin position="36"/>
        <end position="55"/>
    </location>
</feature>
<feature type="transmembrane region" description="Helical" evidence="6">
    <location>
        <begin position="6"/>
        <end position="24"/>
    </location>
</feature>
<accession>A0A498H311</accession>
<evidence type="ECO:0000259" key="8">
    <source>
        <dbReference type="Pfam" id="PF06847"/>
    </source>
</evidence>
<evidence type="ECO:0000256" key="2">
    <source>
        <dbReference type="ARBA" id="ARBA00022475"/>
    </source>
</evidence>
<evidence type="ECO:0000256" key="4">
    <source>
        <dbReference type="ARBA" id="ARBA00022989"/>
    </source>
</evidence>
<dbReference type="Pfam" id="PF06847">
    <property type="entry name" value="Arc_PepC_II"/>
    <property type="match status" value="1"/>
</dbReference>
<evidence type="ECO:0000313" key="9">
    <source>
        <dbReference type="EMBL" id="RXE57469.1"/>
    </source>
</evidence>
<dbReference type="GO" id="GO:0004190">
    <property type="term" value="F:aspartic-type endopeptidase activity"/>
    <property type="evidence" value="ECO:0007669"/>
    <property type="project" value="InterPro"/>
</dbReference>
<feature type="transmembrane region" description="Helical" evidence="6">
    <location>
        <begin position="114"/>
        <end position="136"/>
    </location>
</feature>
<keyword evidence="5 6" id="KW-0472">Membrane</keyword>
<feature type="transmembrane region" description="Helical" evidence="6">
    <location>
        <begin position="61"/>
        <end position="81"/>
    </location>
</feature>
<feature type="domain" description="Prepilin type IV endopeptidase peptidase" evidence="7">
    <location>
        <begin position="13"/>
        <end position="125"/>
    </location>
</feature>
<organism evidence="9 10">
    <name type="scientific">Methanoculleus taiwanensis</name>
    <dbReference type="NCBI Taxonomy" id="1550565"/>
    <lineage>
        <taxon>Archaea</taxon>
        <taxon>Methanobacteriati</taxon>
        <taxon>Methanobacteriota</taxon>
        <taxon>Stenosarchaea group</taxon>
        <taxon>Methanomicrobia</taxon>
        <taxon>Methanomicrobiales</taxon>
        <taxon>Methanomicrobiaceae</taxon>
        <taxon>Methanoculleus</taxon>
    </lineage>
</organism>
<evidence type="ECO:0000256" key="6">
    <source>
        <dbReference type="SAM" id="Phobius"/>
    </source>
</evidence>
<evidence type="ECO:0000256" key="5">
    <source>
        <dbReference type="ARBA" id="ARBA00023136"/>
    </source>
</evidence>
<evidence type="ECO:0000259" key="7">
    <source>
        <dbReference type="Pfam" id="PF01478"/>
    </source>
</evidence>
<gene>
    <name evidence="9" type="ORF">ABH15_03755</name>
</gene>
<feature type="transmembrane region" description="Helical" evidence="6">
    <location>
        <begin position="88"/>
        <end position="108"/>
    </location>
</feature>
<dbReference type="Gene3D" id="1.20.120.1220">
    <property type="match status" value="1"/>
</dbReference>
<dbReference type="RefSeq" id="WP_241647994.1">
    <property type="nucleotide sequence ID" value="NZ_LHQS01000001.1"/>
</dbReference>
<proteinExistence type="predicted"/>
<dbReference type="Pfam" id="PF01478">
    <property type="entry name" value="Peptidase_A24"/>
    <property type="match status" value="1"/>
</dbReference>
<dbReference type="AlphaFoldDB" id="A0A498H311"/>
<keyword evidence="4 6" id="KW-1133">Transmembrane helix</keyword>
<dbReference type="GO" id="GO:0005886">
    <property type="term" value="C:plasma membrane"/>
    <property type="evidence" value="ECO:0007669"/>
    <property type="project" value="UniProtKB-SubCell"/>
</dbReference>
<comment type="subcellular location">
    <subcellularLocation>
        <location evidence="1">Cell membrane</location>
        <topology evidence="1">Multi-pass membrane protein</topology>
    </subcellularLocation>
</comment>
<dbReference type="InterPro" id="IPR000045">
    <property type="entry name" value="Prepilin_IV_endopep_pep"/>
</dbReference>
<reference evidence="9 10" key="1">
    <citation type="journal article" date="2015" name="Int. J. Syst. Evol. Microbiol.">
        <title>Methanoculleus taiwanensis sp. nov., a methanogen isolated from deep marine sediment at the deformation front area near Taiwan.</title>
        <authorList>
            <person name="Weng C.Y."/>
            <person name="Chen S.C."/>
            <person name="Lai M.C."/>
            <person name="Wu S.Y."/>
            <person name="Lin S."/>
            <person name="Yang T.F."/>
            <person name="Chen P.C."/>
        </authorList>
    </citation>
    <scope>NUCLEOTIDE SEQUENCE [LARGE SCALE GENOMIC DNA]</scope>
    <source>
        <strain evidence="9 10">CYW4</strain>
    </source>
</reference>
<protein>
    <submittedName>
        <fullName evidence="9">Peptidase A24</fullName>
    </submittedName>
</protein>
<feature type="transmembrane region" description="Helical" evidence="6">
    <location>
        <begin position="229"/>
        <end position="255"/>
    </location>
</feature>
<keyword evidence="3 6" id="KW-0812">Transmembrane</keyword>
<evidence type="ECO:0000256" key="3">
    <source>
        <dbReference type="ARBA" id="ARBA00022692"/>
    </source>
</evidence>
<comment type="caution">
    <text evidence="9">The sequence shown here is derived from an EMBL/GenBank/DDBJ whole genome shotgun (WGS) entry which is preliminary data.</text>
</comment>
<dbReference type="EMBL" id="LHQS01000001">
    <property type="protein sequence ID" value="RXE57469.1"/>
    <property type="molecule type" value="Genomic_DNA"/>
</dbReference>
<evidence type="ECO:0000256" key="1">
    <source>
        <dbReference type="ARBA" id="ARBA00004651"/>
    </source>
</evidence>
<dbReference type="InterPro" id="IPR052218">
    <property type="entry name" value="Preflagellin_Peptidase"/>
</dbReference>
<keyword evidence="2" id="KW-1003">Cell membrane</keyword>
<evidence type="ECO:0000313" key="10">
    <source>
        <dbReference type="Proteomes" id="UP000290932"/>
    </source>
</evidence>
<dbReference type="PANTHER" id="PTHR36506:SF1">
    <property type="entry name" value="PREFLAGELLIN PEPTIDASE"/>
    <property type="match status" value="1"/>
</dbReference>
<dbReference type="InterPro" id="IPR009655">
    <property type="entry name" value="Preflagellin_peptidase_C"/>
</dbReference>
<dbReference type="Gene3D" id="6.10.250.3240">
    <property type="match status" value="1"/>
</dbReference>
<name>A0A498H311_9EURY</name>
<sequence>MILPLTITAVAIGATLLYASYRDLRERRVPHKTWRPALLIAAPAALLVYGTAFLADWRTAAAYLIIVALFCGFFYAFAALNMFGGADAYALIIITAAMPFFPAEPLLGIPPHGFFPFTVLGNAVILNIVAPVLILLKNLSERNKAPFPYLFLGFPVDGKTIQNEFGFVMEDIEERDGAVERHFVGFGETLRRMAAGNRRRYTKDLRLYPERYQEELALYRKAGKVWISYGIPFIIPITAGFITALFIGDILYWIMQTLAGM</sequence>
<dbReference type="PANTHER" id="PTHR36506">
    <property type="entry name" value="PREFLAGELLIN PEPTIDASE"/>
    <property type="match status" value="1"/>
</dbReference>